<gene>
    <name evidence="1" type="ORF">N7493_007003</name>
</gene>
<proteinExistence type="predicted"/>
<name>A0AAD6HJZ0_9EURO</name>
<reference evidence="1" key="1">
    <citation type="journal article" date="2023" name="IMA Fungus">
        <title>Comparative genomic study of the Penicillium genus elucidates a diverse pangenome and 15 lateral gene transfer events.</title>
        <authorList>
            <person name="Petersen C."/>
            <person name="Sorensen T."/>
            <person name="Nielsen M.R."/>
            <person name="Sondergaard T.E."/>
            <person name="Sorensen J.L."/>
            <person name="Fitzpatrick D.A."/>
            <person name="Frisvad J.C."/>
            <person name="Nielsen K.L."/>
        </authorList>
    </citation>
    <scope>NUCLEOTIDE SEQUENCE</scope>
    <source>
        <strain evidence="1">IBT 17514</strain>
    </source>
</reference>
<evidence type="ECO:0000313" key="1">
    <source>
        <dbReference type="EMBL" id="KAJ5720125.1"/>
    </source>
</evidence>
<sequence length="315" mass="35932">MTVNTQTQARAVHLSDDERKQKRYSDLSLQQALEAMHQDGLVVLKGVVDLEHIEALNRQMSADAEKKRDDPSQIYNHAVKSNFLQRPPVTNPDLLYEDIYYNPFVLQLANAYLGHKPIWNWLTANTALSNTGGMRQGVHKDNAFIHPLYPYYFIANIPLCSTSIENGATEFWLGSHAHTSNMDQIIATEPEQVTAHYLLGEPLPAITQEAQEARRAVRPPVQQTCSAGDIMIRDIRLWHAGMPNETDTHRIMLGLGYQNPIFPNQSMMCHLPAAQREFFENCPSNVEVRVKIYDDEEFENTIRNAEFNLRPVYSI</sequence>
<evidence type="ECO:0008006" key="3">
    <source>
        <dbReference type="Google" id="ProtNLM"/>
    </source>
</evidence>
<dbReference type="InterPro" id="IPR051961">
    <property type="entry name" value="Fungal_Metabolite_Diox"/>
</dbReference>
<comment type="caution">
    <text evidence="1">The sequence shown here is derived from an EMBL/GenBank/DDBJ whole genome shotgun (WGS) entry which is preliminary data.</text>
</comment>
<accession>A0AAD6HJZ0</accession>
<keyword evidence="2" id="KW-1185">Reference proteome</keyword>
<dbReference type="Gene3D" id="2.60.120.620">
    <property type="entry name" value="q2cbj1_9rhob like domain"/>
    <property type="match status" value="1"/>
</dbReference>
<dbReference type="Pfam" id="PF05721">
    <property type="entry name" value="PhyH"/>
    <property type="match status" value="1"/>
</dbReference>
<dbReference type="PANTHER" id="PTHR37563">
    <property type="entry name" value="PHYTANOYL-COA DIOXYGENASE FAMILY PROTEIN (AFU_ORTHOLOGUE AFUA_2G03330)"/>
    <property type="match status" value="1"/>
</dbReference>
<reference evidence="1" key="2">
    <citation type="submission" date="2023-01" db="EMBL/GenBank/DDBJ databases">
        <authorList>
            <person name="Petersen C."/>
        </authorList>
    </citation>
    <scope>NUCLEOTIDE SEQUENCE</scope>
    <source>
        <strain evidence="1">IBT 17514</strain>
    </source>
</reference>
<dbReference type="InterPro" id="IPR008775">
    <property type="entry name" value="Phytyl_CoA_dOase-like"/>
</dbReference>
<organism evidence="1 2">
    <name type="scientific">Penicillium malachiteum</name>
    <dbReference type="NCBI Taxonomy" id="1324776"/>
    <lineage>
        <taxon>Eukaryota</taxon>
        <taxon>Fungi</taxon>
        <taxon>Dikarya</taxon>
        <taxon>Ascomycota</taxon>
        <taxon>Pezizomycotina</taxon>
        <taxon>Eurotiomycetes</taxon>
        <taxon>Eurotiomycetidae</taxon>
        <taxon>Eurotiales</taxon>
        <taxon>Aspergillaceae</taxon>
        <taxon>Penicillium</taxon>
    </lineage>
</organism>
<protein>
    <recommendedName>
        <fullName evidence="3">Phytanoyl-CoA dioxygenase</fullName>
    </recommendedName>
</protein>
<dbReference type="Proteomes" id="UP001215712">
    <property type="component" value="Unassembled WGS sequence"/>
</dbReference>
<evidence type="ECO:0000313" key="2">
    <source>
        <dbReference type="Proteomes" id="UP001215712"/>
    </source>
</evidence>
<dbReference type="AlphaFoldDB" id="A0AAD6HJZ0"/>
<dbReference type="SUPFAM" id="SSF51197">
    <property type="entry name" value="Clavaminate synthase-like"/>
    <property type="match status" value="1"/>
</dbReference>
<dbReference type="PANTHER" id="PTHR37563:SF2">
    <property type="entry name" value="PHYTANOYL-COA DIOXYGENASE FAMILY PROTEIN (AFU_ORTHOLOGUE AFUA_2G03330)"/>
    <property type="match status" value="1"/>
</dbReference>
<dbReference type="EMBL" id="JAQJAN010000009">
    <property type="protein sequence ID" value="KAJ5720125.1"/>
    <property type="molecule type" value="Genomic_DNA"/>
</dbReference>